<reference evidence="13 14" key="1">
    <citation type="submission" date="2018-10" db="EMBL/GenBank/DDBJ databases">
        <title>Isolation of pseudouridimycin from Streptomyces albus DSM 40763.</title>
        <authorList>
            <person name="Rosenqvist P."/>
            <person name="Metsae-Ketelae M."/>
            <person name="Virta P."/>
        </authorList>
    </citation>
    <scope>NUCLEOTIDE SEQUENCE [LARGE SCALE GENOMIC DNA]</scope>
    <source>
        <strain evidence="13 14">DSM 40763</strain>
    </source>
</reference>
<dbReference type="InterPro" id="IPR003593">
    <property type="entry name" value="AAA+_ATPase"/>
</dbReference>
<comment type="caution">
    <text evidence="13">The sequence shown here is derived from an EMBL/GenBank/DDBJ whole genome shotgun (WGS) entry which is preliminary data.</text>
</comment>
<dbReference type="GO" id="GO:0005524">
    <property type="term" value="F:ATP binding"/>
    <property type="evidence" value="ECO:0007669"/>
    <property type="project" value="UniProtKB-KW"/>
</dbReference>
<dbReference type="GO" id="GO:0140359">
    <property type="term" value="F:ABC-type transporter activity"/>
    <property type="evidence" value="ECO:0007669"/>
    <property type="project" value="InterPro"/>
</dbReference>
<dbReference type="RefSeq" id="WP_078845660.1">
    <property type="nucleotide sequence ID" value="NZ_CP048875.1"/>
</dbReference>
<organism evidence="13 14">
    <name type="scientific">Streptomyces albus</name>
    <dbReference type="NCBI Taxonomy" id="1888"/>
    <lineage>
        <taxon>Bacteria</taxon>
        <taxon>Bacillati</taxon>
        <taxon>Actinomycetota</taxon>
        <taxon>Actinomycetes</taxon>
        <taxon>Kitasatosporales</taxon>
        <taxon>Streptomycetaceae</taxon>
        <taxon>Streptomyces</taxon>
    </lineage>
</organism>
<dbReference type="SUPFAM" id="SSF52540">
    <property type="entry name" value="P-loop containing nucleoside triphosphate hydrolases"/>
    <property type="match status" value="1"/>
</dbReference>
<dbReference type="SMART" id="SM00382">
    <property type="entry name" value="AAA"/>
    <property type="match status" value="1"/>
</dbReference>
<dbReference type="InterPro" id="IPR011527">
    <property type="entry name" value="ABC1_TM_dom"/>
</dbReference>
<keyword evidence="6 12" id="KW-1133">Transmembrane helix</keyword>
<proteinExistence type="inferred from homology"/>
<dbReference type="PROSITE" id="PS50893">
    <property type="entry name" value="ABC_TRANSPORTER_2"/>
    <property type="match status" value="1"/>
</dbReference>
<dbReference type="GO" id="GO:0005886">
    <property type="term" value="C:plasma membrane"/>
    <property type="evidence" value="ECO:0007669"/>
    <property type="project" value="UniProtKB-SubCell"/>
</dbReference>
<evidence type="ECO:0000256" key="4">
    <source>
        <dbReference type="ARBA" id="ARBA00022741"/>
    </source>
</evidence>
<feature type="transmembrane region" description="Helical" evidence="12">
    <location>
        <begin position="228"/>
        <end position="257"/>
    </location>
</feature>
<dbReference type="PROSITE" id="PS50929">
    <property type="entry name" value="ABC_TM1F"/>
    <property type="match status" value="1"/>
</dbReference>
<sequence>MSLLVRSPGPPAVRRPGGARAPVQVRSVVPGRQRWDVPAILGRPHLAQLVESALTAVDGIHEVRANPVTGRVLLLHDPRTAPREVARALGRCVADVCARTAAVSGGEPARDGARTDAGARRAAGGTAAGLSPLLIAGGGASAALALGCGKAAFSVLTQPLVALGLVTVGTTVVIRRAWRRSGLARSDPGAPDPGAPDPGAPGPGEPGPGRRRGQNAYLGMVAGRRRKFGVAASLSVLSQVVESGLFAVSAFTLMTVIRGGSTALTRLGVLGLGRQLAFLGTGIGAATLLLMGLSYSAGRTWHKLGKEVEHEWRTRTYDHVQRMKPSVLEDERASRIAQVLTEDVGQLGDFVGRTMHESIALVTCFGVMVGAYLLLAPQVAWAAMLPIPLVTWLSLRFHSRAVADHEAAGARKSQLYAQVVNNLQANQTVKASCTEDYEARRIGELSDAHCDAAHRTDRSALAQTHLVRLCAGATLPFTMLLGSRALFAGALTVERFAPLFDMPPAALWRLNRLGDITDEHQRALAAFDRVRYLHSLPVEADGEGEPPATRRGPGRITLENVTFAYPGRPPVLRNLSMEMAQGQVTGIVGSTGAGKTTVAKLLMRFEHPDSGCVRLDGRSVSQMSLRELRGAIGYVAQEPFLFDGTIADNIEYGTFAADRRRIVEAARKAGADTFIEALPDGYDTRVGERGAALSGGQKQRIALARMILNAPPIVILDEATSAVDYETEAVIQRALNAFAHRRTLIVIAHRLSTIRNADRIYVLDRGGVLAEKGTHEELLRSGGRYASLWNLQTGERAAGLPVVTQQNGRNS</sequence>
<dbReference type="GO" id="GO:0016887">
    <property type="term" value="F:ATP hydrolysis activity"/>
    <property type="evidence" value="ECO:0007669"/>
    <property type="project" value="InterPro"/>
</dbReference>
<evidence type="ECO:0000256" key="2">
    <source>
        <dbReference type="ARBA" id="ARBA00022448"/>
    </source>
</evidence>
<evidence type="ECO:0000256" key="10">
    <source>
        <dbReference type="ARBA" id="ARBA00071747"/>
    </source>
</evidence>
<feature type="transmembrane region" description="Helical" evidence="12">
    <location>
        <begin position="277"/>
        <end position="297"/>
    </location>
</feature>
<evidence type="ECO:0000256" key="6">
    <source>
        <dbReference type="ARBA" id="ARBA00022989"/>
    </source>
</evidence>
<dbReference type="PANTHER" id="PTHR24221">
    <property type="entry name" value="ATP-BINDING CASSETTE SUB-FAMILY B"/>
    <property type="match status" value="1"/>
</dbReference>
<keyword evidence="3 12" id="KW-0812">Transmembrane</keyword>
<dbReference type="SUPFAM" id="SSF90123">
    <property type="entry name" value="ABC transporter transmembrane region"/>
    <property type="match status" value="1"/>
</dbReference>
<dbReference type="Pfam" id="PF19991">
    <property type="entry name" value="HMA_2"/>
    <property type="match status" value="1"/>
</dbReference>
<keyword evidence="2" id="KW-0813">Transport</keyword>
<evidence type="ECO:0000256" key="12">
    <source>
        <dbReference type="SAM" id="Phobius"/>
    </source>
</evidence>
<dbReference type="AlphaFoldDB" id="A0A6C1C9I3"/>
<evidence type="ECO:0000256" key="11">
    <source>
        <dbReference type="SAM" id="MobiDB-lite"/>
    </source>
</evidence>
<dbReference type="InterPro" id="IPR017871">
    <property type="entry name" value="ABC_transporter-like_CS"/>
</dbReference>
<dbReference type="InterPro" id="IPR036640">
    <property type="entry name" value="ABC1_TM_sf"/>
</dbReference>
<dbReference type="InterPro" id="IPR039421">
    <property type="entry name" value="Type_1_exporter"/>
</dbReference>
<feature type="transmembrane region" description="Helical" evidence="12">
    <location>
        <begin position="159"/>
        <end position="178"/>
    </location>
</feature>
<dbReference type="GeneID" id="75180434"/>
<dbReference type="Gene3D" id="1.20.1560.10">
    <property type="entry name" value="ABC transporter type 1, transmembrane domain"/>
    <property type="match status" value="1"/>
</dbReference>
<evidence type="ECO:0000256" key="3">
    <source>
        <dbReference type="ARBA" id="ARBA00022692"/>
    </source>
</evidence>
<dbReference type="Pfam" id="PF00005">
    <property type="entry name" value="ABC_tran"/>
    <property type="match status" value="1"/>
</dbReference>
<protein>
    <recommendedName>
        <fullName evidence="10">Fatty acid ABC transporter ATP-binding/permease protein</fullName>
    </recommendedName>
</protein>
<gene>
    <name evidence="13" type="ORF">D8771_09800</name>
</gene>
<keyword evidence="5 13" id="KW-0067">ATP-binding</keyword>
<dbReference type="EMBL" id="RCIY01000044">
    <property type="protein sequence ID" value="TGG85468.1"/>
    <property type="molecule type" value="Genomic_DNA"/>
</dbReference>
<comment type="function">
    <text evidence="8">ABC transporter involved in fatty acid import. Transmembrane domains (TMD) form a pore in the membrane and the ATP-binding domain (NBD) is responsible for energy generation.</text>
</comment>
<evidence type="ECO:0000313" key="13">
    <source>
        <dbReference type="EMBL" id="TGG85468.1"/>
    </source>
</evidence>
<feature type="transmembrane region" description="Helical" evidence="12">
    <location>
        <begin position="359"/>
        <end position="381"/>
    </location>
</feature>
<comment type="subcellular location">
    <subcellularLocation>
        <location evidence="1">Cell membrane</location>
        <topology evidence="1">Multi-pass membrane protein</topology>
    </subcellularLocation>
</comment>
<dbReference type="GO" id="GO:0034040">
    <property type="term" value="F:ATPase-coupled lipid transmembrane transporter activity"/>
    <property type="evidence" value="ECO:0007669"/>
    <property type="project" value="TreeGrafter"/>
</dbReference>
<evidence type="ECO:0000256" key="1">
    <source>
        <dbReference type="ARBA" id="ARBA00004651"/>
    </source>
</evidence>
<keyword evidence="4" id="KW-0547">Nucleotide-binding</keyword>
<keyword evidence="7 12" id="KW-0472">Membrane</keyword>
<evidence type="ECO:0000313" key="14">
    <source>
        <dbReference type="Proteomes" id="UP000298111"/>
    </source>
</evidence>
<evidence type="ECO:0000256" key="7">
    <source>
        <dbReference type="ARBA" id="ARBA00023136"/>
    </source>
</evidence>
<dbReference type="PANTHER" id="PTHR24221:SF601">
    <property type="entry name" value="ABC TRANSPORTER"/>
    <property type="match status" value="1"/>
</dbReference>
<evidence type="ECO:0000256" key="5">
    <source>
        <dbReference type="ARBA" id="ARBA00022840"/>
    </source>
</evidence>
<accession>A0A6C1C9I3</accession>
<dbReference type="Proteomes" id="UP000298111">
    <property type="component" value="Unassembled WGS sequence"/>
</dbReference>
<feature type="compositionally biased region" description="Pro residues" evidence="11">
    <location>
        <begin position="190"/>
        <end position="206"/>
    </location>
</feature>
<dbReference type="InterPro" id="IPR027417">
    <property type="entry name" value="P-loop_NTPase"/>
</dbReference>
<comment type="similarity">
    <text evidence="9">Belongs to the ABC transporter superfamily. Lipid exporter (TC 3.A.1.106) family.</text>
</comment>
<dbReference type="Gene3D" id="3.40.50.300">
    <property type="entry name" value="P-loop containing nucleotide triphosphate hydrolases"/>
    <property type="match status" value="1"/>
</dbReference>
<name>A0A6C1C9I3_9ACTN</name>
<feature type="transmembrane region" description="Helical" evidence="12">
    <location>
        <begin position="130"/>
        <end position="153"/>
    </location>
</feature>
<dbReference type="FunFam" id="3.40.50.300:FF:000287">
    <property type="entry name" value="Multidrug ABC transporter ATP-binding protein"/>
    <property type="match status" value="1"/>
</dbReference>
<dbReference type="PROSITE" id="PS00211">
    <property type="entry name" value="ABC_TRANSPORTER_1"/>
    <property type="match status" value="1"/>
</dbReference>
<feature type="region of interest" description="Disordered" evidence="11">
    <location>
        <begin position="183"/>
        <end position="214"/>
    </location>
</feature>
<dbReference type="Pfam" id="PF00664">
    <property type="entry name" value="ABC_membrane"/>
    <property type="match status" value="1"/>
</dbReference>
<evidence type="ECO:0000256" key="8">
    <source>
        <dbReference type="ARBA" id="ARBA00055053"/>
    </source>
</evidence>
<dbReference type="InterPro" id="IPR003439">
    <property type="entry name" value="ABC_transporter-like_ATP-bd"/>
</dbReference>
<evidence type="ECO:0000256" key="9">
    <source>
        <dbReference type="ARBA" id="ARBA00061644"/>
    </source>
</evidence>